<gene>
    <name evidence="3" type="ORF">BXZ70DRAFT_951104</name>
</gene>
<dbReference type="AlphaFoldDB" id="A0A8K0UJT6"/>
<comment type="caution">
    <text evidence="3">The sequence shown here is derived from an EMBL/GenBank/DDBJ whole genome shotgun (WGS) entry which is preliminary data.</text>
</comment>
<reference evidence="3" key="1">
    <citation type="journal article" date="2021" name="New Phytol.">
        <title>Evolutionary innovations through gain and loss of genes in the ectomycorrhizal Boletales.</title>
        <authorList>
            <person name="Wu G."/>
            <person name="Miyauchi S."/>
            <person name="Morin E."/>
            <person name="Kuo A."/>
            <person name="Drula E."/>
            <person name="Varga T."/>
            <person name="Kohler A."/>
            <person name="Feng B."/>
            <person name="Cao Y."/>
            <person name="Lipzen A."/>
            <person name="Daum C."/>
            <person name="Hundley H."/>
            <person name="Pangilinan J."/>
            <person name="Johnson J."/>
            <person name="Barry K."/>
            <person name="LaButti K."/>
            <person name="Ng V."/>
            <person name="Ahrendt S."/>
            <person name="Min B."/>
            <person name="Choi I.G."/>
            <person name="Park H."/>
            <person name="Plett J.M."/>
            <person name="Magnuson J."/>
            <person name="Spatafora J.W."/>
            <person name="Nagy L.G."/>
            <person name="Henrissat B."/>
            <person name="Grigoriev I.V."/>
            <person name="Yang Z.L."/>
            <person name="Xu J."/>
            <person name="Martin F.M."/>
        </authorList>
    </citation>
    <scope>NUCLEOTIDE SEQUENCE</scope>
    <source>
        <strain evidence="3">KKN 215</strain>
    </source>
</reference>
<evidence type="ECO:0000259" key="2">
    <source>
        <dbReference type="PROSITE" id="PS50837"/>
    </source>
</evidence>
<dbReference type="InterPro" id="IPR056884">
    <property type="entry name" value="NPHP3-like_N"/>
</dbReference>
<organism evidence="3 4">
    <name type="scientific">Cristinia sonorae</name>
    <dbReference type="NCBI Taxonomy" id="1940300"/>
    <lineage>
        <taxon>Eukaryota</taxon>
        <taxon>Fungi</taxon>
        <taxon>Dikarya</taxon>
        <taxon>Basidiomycota</taxon>
        <taxon>Agaricomycotina</taxon>
        <taxon>Agaricomycetes</taxon>
        <taxon>Agaricomycetidae</taxon>
        <taxon>Agaricales</taxon>
        <taxon>Pleurotineae</taxon>
        <taxon>Stephanosporaceae</taxon>
        <taxon>Cristinia</taxon>
    </lineage>
</organism>
<dbReference type="PANTHER" id="PTHR10039">
    <property type="entry name" value="AMELOGENIN"/>
    <property type="match status" value="1"/>
</dbReference>
<accession>A0A8K0UJT6</accession>
<sequence length="947" mass="106038">MVVRQLQVLYVTPSSDIDLAPQCRCFGEPTKYRIRVSAAGCVYATRKSTDLQWEEILTLSCPDNALLKFELLDYPFLPIKNHLLALTSRTWAELLELRQQATGHRVVVPMSSPQSRTSFPSYFAHLALLSKDEVEVVRVNVDLASLAASDLASPTGIIGGLTYIAESLKAFTAAVDQASQIHPIASVAWSIVSGVLKACQKQMERDHQLGELVTAMVEAYRSLESSNGIKGQLDHHLVALIDATIRQTVECALFIRSYSGHGFLMRTIAQTFGKESSAKMREMIQGFQTLQRNRTEASAFQAVIVTTRLQSVITQMREDQLDEILQRVLRPFDLDTSNRAVCLPQTRTRLLQRICLHLTSPSADNVLWVHGAAGCGKSTIAKTVSSFFEAQKRLAAYIAFNRFSGESSASEFIRTLAYQLATFHPLIRQRIVLDVPKGPALGRMNVSQLFDTLINAPLSTALNELAMEGPFIIVLDALDECGSVEDRADLLSVLKKKLPSLPNFIRVLITSRPEVDIRASLNPVFNVSSINLNAKDGSDIDEDIKLFLKERLTEIAKAEKNKSFRLVESGWPDDEDLNSLVGFASGLFIWAQTLFKAIDVSHNPSERLKSVLEGTRPIEMDASSVINQLYTDALELASGDWDDDEFRLPFNAIFGTLVAADSAPLNCVTLDELLGDTLTVTSEHTLQHFGSVVTHDFENPRSPVELHPSFREYLSDRNRCGSDAKWYINVDDHCRKLALRCMEYIGQRHGRLSSSESTFNIRRGKDFTALDHACLYWHHYLARVKVVKADTELASSLMKFLLHSLNHWFVAMTTESFGSGPLLHLFQNAIRDTVLKWAKVHGEIIFGSNALEFAHFIECYTVNHVRDLTPMNQNKLALPPNFDFFTIRQYRFMIKSLLTSELSNSPPDPNVQAFIKSSLNMLAINFPFSSAPKHPSHLRLRVSRTMD</sequence>
<dbReference type="PROSITE" id="PS50837">
    <property type="entry name" value="NACHT"/>
    <property type="match status" value="1"/>
</dbReference>
<dbReference type="PANTHER" id="PTHR10039:SF15">
    <property type="entry name" value="NACHT DOMAIN-CONTAINING PROTEIN"/>
    <property type="match status" value="1"/>
</dbReference>
<dbReference type="Proteomes" id="UP000813824">
    <property type="component" value="Unassembled WGS sequence"/>
</dbReference>
<dbReference type="OrthoDB" id="163438at2759"/>
<evidence type="ECO:0000313" key="4">
    <source>
        <dbReference type="Proteomes" id="UP000813824"/>
    </source>
</evidence>
<dbReference type="Pfam" id="PF24883">
    <property type="entry name" value="NPHP3_N"/>
    <property type="match status" value="1"/>
</dbReference>
<dbReference type="Gene3D" id="3.40.50.300">
    <property type="entry name" value="P-loop containing nucleotide triphosphate hydrolases"/>
    <property type="match status" value="1"/>
</dbReference>
<keyword evidence="1" id="KW-0677">Repeat</keyword>
<dbReference type="EMBL" id="JAEVFJ010000032">
    <property type="protein sequence ID" value="KAH8092486.1"/>
    <property type="molecule type" value="Genomic_DNA"/>
</dbReference>
<name>A0A8K0UJT6_9AGAR</name>
<evidence type="ECO:0000256" key="1">
    <source>
        <dbReference type="ARBA" id="ARBA00022737"/>
    </source>
</evidence>
<evidence type="ECO:0000313" key="3">
    <source>
        <dbReference type="EMBL" id="KAH8092486.1"/>
    </source>
</evidence>
<keyword evidence="4" id="KW-1185">Reference proteome</keyword>
<dbReference type="InterPro" id="IPR007111">
    <property type="entry name" value="NACHT_NTPase"/>
</dbReference>
<proteinExistence type="predicted"/>
<dbReference type="SUPFAM" id="SSF52540">
    <property type="entry name" value="P-loop containing nucleoside triphosphate hydrolases"/>
    <property type="match status" value="1"/>
</dbReference>
<feature type="domain" description="NACHT" evidence="2">
    <location>
        <begin position="365"/>
        <end position="513"/>
    </location>
</feature>
<protein>
    <recommendedName>
        <fullName evidence="2">NACHT domain-containing protein</fullName>
    </recommendedName>
</protein>
<dbReference type="InterPro" id="IPR027417">
    <property type="entry name" value="P-loop_NTPase"/>
</dbReference>